<accession>A0A9Q4G0B3</accession>
<evidence type="ECO:0000256" key="1">
    <source>
        <dbReference type="SAM" id="Phobius"/>
    </source>
</evidence>
<evidence type="ECO:0000313" key="2">
    <source>
        <dbReference type="EMBL" id="MCR6097639.1"/>
    </source>
</evidence>
<feature type="transmembrane region" description="Helical" evidence="1">
    <location>
        <begin position="34"/>
        <end position="52"/>
    </location>
</feature>
<dbReference type="AlphaFoldDB" id="A0A9Q4G0B3"/>
<keyword evidence="1" id="KW-0812">Transmembrane</keyword>
<proteinExistence type="predicted"/>
<dbReference type="EMBL" id="JABXYM010000001">
    <property type="protein sequence ID" value="MCR6097639.1"/>
    <property type="molecule type" value="Genomic_DNA"/>
</dbReference>
<keyword evidence="1" id="KW-1133">Transmembrane helix</keyword>
<evidence type="ECO:0000313" key="3">
    <source>
        <dbReference type="Proteomes" id="UP001057753"/>
    </source>
</evidence>
<organism evidence="2 3">
    <name type="scientific">Salipaludibacillus agaradhaerens</name>
    <name type="common">Bacillus agaradhaerens</name>
    <dbReference type="NCBI Taxonomy" id="76935"/>
    <lineage>
        <taxon>Bacteria</taxon>
        <taxon>Bacillati</taxon>
        <taxon>Bacillota</taxon>
        <taxon>Bacilli</taxon>
        <taxon>Bacillales</taxon>
        <taxon>Bacillaceae</taxon>
    </lineage>
</organism>
<dbReference type="RefSeq" id="WP_257822037.1">
    <property type="nucleotide sequence ID" value="NZ_JABXYM010000001.1"/>
</dbReference>
<reference evidence="2" key="1">
    <citation type="submission" date="2020-06" db="EMBL/GenBank/DDBJ databases">
        <title>Insight into the genomes of haloalkaliphilic bacilli from Kenyan soda lakes.</title>
        <authorList>
            <person name="Mwirichia R."/>
            <person name="Villamizar G.C."/>
            <person name="Poehlein A."/>
            <person name="Mugweru J."/>
            <person name="Kipnyargis A."/>
            <person name="Kiplimo D."/>
            <person name="Orwa P."/>
            <person name="Daniel R."/>
        </authorList>
    </citation>
    <scope>NUCLEOTIDE SEQUENCE</scope>
    <source>
        <strain evidence="2">B1096_S55</strain>
    </source>
</reference>
<comment type="caution">
    <text evidence="2">The sequence shown here is derived from an EMBL/GenBank/DDBJ whole genome shotgun (WGS) entry which is preliminary data.</text>
</comment>
<feature type="transmembrane region" description="Helical" evidence="1">
    <location>
        <begin position="6"/>
        <end position="22"/>
    </location>
</feature>
<gene>
    <name evidence="2" type="ORF">HXA33_13895</name>
</gene>
<dbReference type="Pfam" id="PF06946">
    <property type="entry name" value="Phage_holin_5_1"/>
    <property type="match status" value="1"/>
</dbReference>
<sequence>METVLVLASLISPLVVAIIELVKKTTSFPKKFFPILSVIIGLLIGGVAYPLSELDLALRLWAGGIAGLAATGLFELGHCQVKLIKKQQSPQRPPE</sequence>
<keyword evidence="1" id="KW-0472">Membrane</keyword>
<feature type="transmembrane region" description="Helical" evidence="1">
    <location>
        <begin position="58"/>
        <end position="77"/>
    </location>
</feature>
<dbReference type="InterPro" id="IPR009708">
    <property type="entry name" value="Phage_A118_holin/antiholin"/>
</dbReference>
<keyword evidence="3" id="KW-1185">Reference proteome</keyword>
<name>A0A9Q4G0B3_SALAG</name>
<dbReference type="Proteomes" id="UP001057753">
    <property type="component" value="Unassembled WGS sequence"/>
</dbReference>
<protein>
    <submittedName>
        <fullName evidence="2">Holin</fullName>
    </submittedName>
</protein>